<evidence type="ECO:0000256" key="3">
    <source>
        <dbReference type="SAM" id="Coils"/>
    </source>
</evidence>
<organism evidence="6 7">
    <name type="scientific">Lupinus angustifolius</name>
    <name type="common">Narrow-leaved blue lupine</name>
    <dbReference type="NCBI Taxonomy" id="3871"/>
    <lineage>
        <taxon>Eukaryota</taxon>
        <taxon>Viridiplantae</taxon>
        <taxon>Streptophyta</taxon>
        <taxon>Embryophyta</taxon>
        <taxon>Tracheophyta</taxon>
        <taxon>Spermatophyta</taxon>
        <taxon>Magnoliopsida</taxon>
        <taxon>eudicotyledons</taxon>
        <taxon>Gunneridae</taxon>
        <taxon>Pentapetalae</taxon>
        <taxon>rosids</taxon>
        <taxon>fabids</taxon>
        <taxon>Fabales</taxon>
        <taxon>Fabaceae</taxon>
        <taxon>Papilionoideae</taxon>
        <taxon>50 kb inversion clade</taxon>
        <taxon>genistoids sensu lato</taxon>
        <taxon>core genistoids</taxon>
        <taxon>Genisteae</taxon>
        <taxon>Lupinus</taxon>
    </lineage>
</organism>
<keyword evidence="1" id="KW-0880">Kelch repeat</keyword>
<dbReference type="InterPro" id="IPR015915">
    <property type="entry name" value="Kelch-typ_b-propeller"/>
</dbReference>
<sequence>MYDTMSNWWYNNELRYDEWVPIPVSGHRPLPRYKHAAAVVDEKMYIAGGSRNGRQLSDVQVFDLGSLTWSSLKLKANGGEDGDSSSQQILPATSGHSMIRWGEKILLLGGSSKDSSDELMVRYIDIETCQVGVIKTSGSVPVARTGQSATLVGSRVILFGGEDMSRKLLNDVHALDLESMTWDLIETTQTPPTPRYDHAAAIQGERYLLIFGGCSHSIFFNDLHLLDLQTMEWSQPQIQGDLVSPRAGHAGINVDGSWFIVGGGDNKSGCPETLVWNMSKLVWSVLTVVKQKDPLSSEGLSVCSALIGGENHLLAFGGYNGRYSNEHAAAVVDEKMYIAGGSRNGRQLSDVQVFDLGSLTWSSLKLKANGGEDGDSSSQQILPATSGHSMIRWGEKILLLGGSSKDSSDELMVRYIDIETCQVGVIKTSGSVPVARTGQSATLVGSRVILFGGEDMSRKLLNDVHALDLESMTWDLIETTQTPPTPRYDHAAAIQGERYLLIFGGCSHSIFFNDLHLLDLQTMEWSQPQIQGDLVSPRAGHAGINVDGSWFIVGGGDNKSGCPETLVWNMSKLVWSVLTVVKQKDPLSSEGLSVCSALIGGENHLLAFGGYNGRYSNEIFVLRPKARDSLRPKIFQSPAAAAAAASVSSAYALSKSEKLDFMQLDDINSKPSVNGHRLDDVTVKSEAIKEEKRLLELSIVEVKAENSRLRGEINEVNSTHAELTKELQSVQGQLLGERSRCSNLEAKIAELQKMLESMQSVEDQARALRNQKFARDQETEHAATVQRQSSGGVWRWLGGSAAAAAAASVSSAYALSKSEKLDFMQLDDINSKPSVNGHRLDDVTVKSEAIKEEKRLLELSIVEVKAENSRLRGEINEVNSTHAELTKAKIAELQKMLESMQSVEDQARALRNQKFARDQETEHAATVQRQSSGGVWRWLGGSGESDAN</sequence>
<dbReference type="EMBL" id="CM007364">
    <property type="protein sequence ID" value="OIW13169.1"/>
    <property type="molecule type" value="Genomic_DNA"/>
</dbReference>
<proteinExistence type="predicted"/>
<dbReference type="InterPro" id="IPR011043">
    <property type="entry name" value="Gal_Oxase/kelch_b-propeller"/>
</dbReference>
<feature type="domain" description="Acyl-CoA-binding" evidence="5">
    <location>
        <begin position="845"/>
        <end position="888"/>
    </location>
</feature>
<evidence type="ECO:0000313" key="6">
    <source>
        <dbReference type="EMBL" id="OIW13169.1"/>
    </source>
</evidence>
<reference evidence="6 7" key="1">
    <citation type="journal article" date="2017" name="Plant Biotechnol. J.">
        <title>A comprehensive draft genome sequence for lupin (Lupinus angustifolius), an emerging health food: insights into plant-microbe interactions and legume evolution.</title>
        <authorList>
            <person name="Hane J.K."/>
            <person name="Ming Y."/>
            <person name="Kamphuis L.G."/>
            <person name="Nelson M.N."/>
            <person name="Garg G."/>
            <person name="Atkins C.A."/>
            <person name="Bayer P.E."/>
            <person name="Bravo A."/>
            <person name="Bringans S."/>
            <person name="Cannon S."/>
            <person name="Edwards D."/>
            <person name="Foley R."/>
            <person name="Gao L.L."/>
            <person name="Harrison M.J."/>
            <person name="Huang W."/>
            <person name="Hurgobin B."/>
            <person name="Li S."/>
            <person name="Liu C.W."/>
            <person name="McGrath A."/>
            <person name="Morahan G."/>
            <person name="Murray J."/>
            <person name="Weller J."/>
            <person name="Jian J."/>
            <person name="Singh K.B."/>
        </authorList>
    </citation>
    <scope>NUCLEOTIDE SEQUENCE [LARGE SCALE GENOMIC DNA]</scope>
    <source>
        <strain evidence="7">cv. Tanjil</strain>
        <tissue evidence="6">Whole plant</tissue>
    </source>
</reference>
<dbReference type="InterPro" id="IPR006652">
    <property type="entry name" value="Kelch_1"/>
</dbReference>
<dbReference type="AlphaFoldDB" id="A0A1J7IE58"/>
<dbReference type="PANTHER" id="PTHR46093:SF5">
    <property type="entry name" value="OS02G0822800 PROTEIN"/>
    <property type="match status" value="1"/>
</dbReference>
<dbReference type="Proteomes" id="UP000188354">
    <property type="component" value="Chromosome LG04"/>
</dbReference>
<dbReference type="PANTHER" id="PTHR46093">
    <property type="entry name" value="ACYL-COA-BINDING DOMAIN-CONTAINING PROTEIN 5"/>
    <property type="match status" value="1"/>
</dbReference>
<evidence type="ECO:0000313" key="7">
    <source>
        <dbReference type="Proteomes" id="UP000188354"/>
    </source>
</evidence>
<dbReference type="STRING" id="3871.A0A1J7IE58"/>
<dbReference type="Gene3D" id="2.120.10.80">
    <property type="entry name" value="Kelch-type beta propeller"/>
    <property type="match status" value="4"/>
</dbReference>
<gene>
    <name evidence="6" type="ORF">TanjilG_17525</name>
</gene>
<evidence type="ECO:0000256" key="4">
    <source>
        <dbReference type="SAM" id="MobiDB-lite"/>
    </source>
</evidence>
<accession>A0A1J7IE58</accession>
<dbReference type="Pfam" id="PF01344">
    <property type="entry name" value="Kelch_1"/>
    <property type="match status" value="2"/>
</dbReference>
<feature type="domain" description="Acyl-CoA-binding" evidence="5">
    <location>
        <begin position="683"/>
        <end position="783"/>
    </location>
</feature>
<keyword evidence="2" id="KW-0677">Repeat</keyword>
<dbReference type="Pfam" id="PF24681">
    <property type="entry name" value="Kelch_KLHDC2_KLHL20_DRC7"/>
    <property type="match status" value="2"/>
</dbReference>
<evidence type="ECO:0000256" key="2">
    <source>
        <dbReference type="ARBA" id="ARBA00022737"/>
    </source>
</evidence>
<protein>
    <recommendedName>
        <fullName evidence="5">Acyl-CoA-binding domain-containing protein</fullName>
    </recommendedName>
</protein>
<evidence type="ECO:0000259" key="5">
    <source>
        <dbReference type="Pfam" id="PF24922"/>
    </source>
</evidence>
<dbReference type="InterPro" id="IPR056819">
    <property type="entry name" value="ACBP4-6_C"/>
</dbReference>
<dbReference type="SUPFAM" id="SSF50965">
    <property type="entry name" value="Galactose oxidase, central domain"/>
    <property type="match status" value="2"/>
</dbReference>
<keyword evidence="7" id="KW-1185">Reference proteome</keyword>
<evidence type="ECO:0000256" key="1">
    <source>
        <dbReference type="ARBA" id="ARBA00022441"/>
    </source>
</evidence>
<keyword evidence="3" id="KW-0175">Coiled coil</keyword>
<feature type="coiled-coil region" evidence="3">
    <location>
        <begin position="861"/>
        <end position="913"/>
    </location>
</feature>
<dbReference type="Pfam" id="PF24922">
    <property type="entry name" value="ACBP4_C"/>
    <property type="match status" value="2"/>
</dbReference>
<feature type="region of interest" description="Disordered" evidence="4">
    <location>
        <begin position="917"/>
        <end position="948"/>
    </location>
</feature>
<feature type="coiled-coil region" evidence="3">
    <location>
        <begin position="699"/>
        <end position="771"/>
    </location>
</feature>
<name>A0A1J7IE58_LUPAN</name>
<dbReference type="Gramene" id="OIW13169">
    <property type="protein sequence ID" value="OIW13169"/>
    <property type="gene ID" value="TanjilG_17525"/>
</dbReference>